<dbReference type="PANTHER" id="PTHR21666">
    <property type="entry name" value="PEPTIDASE-RELATED"/>
    <property type="match status" value="1"/>
</dbReference>
<organism evidence="3 4">
    <name type="scientific">Richelia sinica FACHB-800</name>
    <dbReference type="NCBI Taxonomy" id="1357546"/>
    <lineage>
        <taxon>Bacteria</taxon>
        <taxon>Bacillati</taxon>
        <taxon>Cyanobacteriota</taxon>
        <taxon>Cyanophyceae</taxon>
        <taxon>Nostocales</taxon>
        <taxon>Nostocaceae</taxon>
        <taxon>Richelia</taxon>
    </lineage>
</organism>
<dbReference type="CDD" id="cd12797">
    <property type="entry name" value="M23_peptidase"/>
    <property type="match status" value="1"/>
</dbReference>
<dbReference type="SUPFAM" id="SSF51261">
    <property type="entry name" value="Duplicated hybrid motif"/>
    <property type="match status" value="1"/>
</dbReference>
<keyword evidence="4" id="KW-1185">Reference proteome</keyword>
<dbReference type="Gene3D" id="3.10.350.10">
    <property type="entry name" value="LysM domain"/>
    <property type="match status" value="1"/>
</dbReference>
<dbReference type="InterPro" id="IPR050570">
    <property type="entry name" value="Cell_wall_metabolism_enzyme"/>
</dbReference>
<feature type="domain" description="LysM" evidence="2">
    <location>
        <begin position="44"/>
        <end position="88"/>
    </location>
</feature>
<dbReference type="InterPro" id="IPR011055">
    <property type="entry name" value="Dup_hybrid_motif"/>
</dbReference>
<feature type="signal peptide" evidence="1">
    <location>
        <begin position="1"/>
        <end position="16"/>
    </location>
</feature>
<dbReference type="Pfam" id="PF01476">
    <property type="entry name" value="LysM"/>
    <property type="match status" value="1"/>
</dbReference>
<evidence type="ECO:0000313" key="3">
    <source>
        <dbReference type="EMBL" id="QXE22006.1"/>
    </source>
</evidence>
<dbReference type="KEGG" id="rsin:B6N60_00684"/>
<dbReference type="AlphaFoldDB" id="A0A975Y3C7"/>
<dbReference type="EMBL" id="CP021056">
    <property type="protein sequence ID" value="QXE22006.1"/>
    <property type="molecule type" value="Genomic_DNA"/>
</dbReference>
<reference evidence="3" key="1">
    <citation type="submission" date="2017-04" db="EMBL/GenBank/DDBJ databases">
        <title>Genome deletions in a multicellular cyanobacterial endosymbiont for morphological adaptation in marine diatoms.</title>
        <authorList>
            <person name="Wang Y."/>
            <person name="Gao H."/>
            <person name="Li R."/>
            <person name="Xu X."/>
        </authorList>
    </citation>
    <scope>NUCLEOTIDE SEQUENCE</scope>
    <source>
        <strain evidence="3">FACHB 800</strain>
    </source>
</reference>
<dbReference type="SMART" id="SM00257">
    <property type="entry name" value="LysM"/>
    <property type="match status" value="1"/>
</dbReference>
<dbReference type="InterPro" id="IPR016047">
    <property type="entry name" value="M23ase_b-sheet_dom"/>
</dbReference>
<dbReference type="PANTHER" id="PTHR21666:SF290">
    <property type="entry name" value="PEPTIDASE M23 DOMAIN PROTEIN"/>
    <property type="match status" value="1"/>
</dbReference>
<accession>A0A975Y3C7</accession>
<dbReference type="InterPro" id="IPR018392">
    <property type="entry name" value="LysM"/>
</dbReference>
<dbReference type="SUPFAM" id="SSF54106">
    <property type="entry name" value="LysM domain"/>
    <property type="match status" value="1"/>
</dbReference>
<evidence type="ECO:0000259" key="2">
    <source>
        <dbReference type="PROSITE" id="PS51782"/>
    </source>
</evidence>
<gene>
    <name evidence="3" type="ORF">B6N60_00684</name>
</gene>
<dbReference type="Gene3D" id="2.70.70.10">
    <property type="entry name" value="Glucose Permease (Domain IIA)"/>
    <property type="match status" value="1"/>
</dbReference>
<proteinExistence type="predicted"/>
<keyword evidence="1" id="KW-0732">Signal</keyword>
<sequence length="295" mass="31250">MILCSRSFFVSSFISAVALFSTLPAMKPAAAVSGCPTPALSRIQRHIVSRGETLESIAASYNVAPTTISAMNSSVMNGVVTIGTELQIPPLNGMVVEVPRGQNWRQVAVKYKVRPDTLFEVNGCQKDPRVVFVPVIPGTTGSPKSLISTSSTFNQPQSVDISGYPLANSTSIGLGYGWQIQPTTGDVFFHSGIDLLAPMGTAVEAIAPGVVVFAKEQGTYGKVVIINHAGGYQSRYAQLDSINVQLGQQISKGDILGTVGTTGQPTSPQPHLHFEIRASGSLGWEAKDPKAYLSK</sequence>
<evidence type="ECO:0000256" key="1">
    <source>
        <dbReference type="SAM" id="SignalP"/>
    </source>
</evidence>
<dbReference type="CDD" id="cd00118">
    <property type="entry name" value="LysM"/>
    <property type="match status" value="1"/>
</dbReference>
<dbReference type="GO" id="GO:0004222">
    <property type="term" value="F:metalloendopeptidase activity"/>
    <property type="evidence" value="ECO:0007669"/>
    <property type="project" value="TreeGrafter"/>
</dbReference>
<evidence type="ECO:0000313" key="4">
    <source>
        <dbReference type="Proteomes" id="UP000683511"/>
    </source>
</evidence>
<dbReference type="RefSeq" id="WP_190601159.1">
    <property type="nucleotide sequence ID" value="NZ_CP021056.1"/>
</dbReference>
<dbReference type="PROSITE" id="PS51782">
    <property type="entry name" value="LYSM"/>
    <property type="match status" value="1"/>
</dbReference>
<feature type="chain" id="PRO_5037539259" evidence="1">
    <location>
        <begin position="17"/>
        <end position="295"/>
    </location>
</feature>
<dbReference type="InterPro" id="IPR036779">
    <property type="entry name" value="LysM_dom_sf"/>
</dbReference>
<dbReference type="Proteomes" id="UP000683511">
    <property type="component" value="Chromosome"/>
</dbReference>
<dbReference type="Pfam" id="PF01551">
    <property type="entry name" value="Peptidase_M23"/>
    <property type="match status" value="1"/>
</dbReference>
<name>A0A975Y3C7_9NOST</name>
<protein>
    <submittedName>
        <fullName evidence="3">Peptidase M23B</fullName>
    </submittedName>
</protein>